<accession>A0A9E3ZYJ2</accession>
<evidence type="ECO:0000313" key="1">
    <source>
        <dbReference type="EMBL" id="MCC9273544.1"/>
    </source>
</evidence>
<comment type="caution">
    <text evidence="1">The sequence shown here is derived from an EMBL/GenBank/DDBJ whole genome shotgun (WGS) entry which is preliminary data.</text>
</comment>
<protein>
    <submittedName>
        <fullName evidence="1">Uncharacterized protein</fullName>
    </submittedName>
</protein>
<reference evidence="1" key="2">
    <citation type="submission" date="2021-11" db="EMBL/GenBank/DDBJ databases">
        <authorList>
            <person name="Gilroy R."/>
        </authorList>
    </citation>
    <scope>NUCLEOTIDE SEQUENCE</scope>
    <source>
        <strain evidence="1">150</strain>
    </source>
</reference>
<organism evidence="1 2">
    <name type="scientific">Enterococcus aquimarinus</name>
    <dbReference type="NCBI Taxonomy" id="328396"/>
    <lineage>
        <taxon>Bacteria</taxon>
        <taxon>Bacillati</taxon>
        <taxon>Bacillota</taxon>
        <taxon>Bacilli</taxon>
        <taxon>Lactobacillales</taxon>
        <taxon>Enterococcaceae</taxon>
        <taxon>Enterococcus</taxon>
    </lineage>
</organism>
<sequence length="102" mass="11466">MGKNNEVVEELEVQGDEVMTKVGRIIFELGEICKEEDINFIATATRTGDEKTVIGTVNGEIDELVFLVEINKSRIEKETGIPYELLTIFGSSYKHQKGDQDE</sequence>
<evidence type="ECO:0000313" key="2">
    <source>
        <dbReference type="Proteomes" id="UP000813384"/>
    </source>
</evidence>
<dbReference type="Proteomes" id="UP000813384">
    <property type="component" value="Unassembled WGS sequence"/>
</dbReference>
<gene>
    <name evidence="1" type="ORF">K8V42_04555</name>
</gene>
<dbReference type="AlphaFoldDB" id="A0A9E3ZYJ2"/>
<proteinExistence type="predicted"/>
<name>A0A9E3ZYJ2_9ENTE</name>
<reference evidence="1" key="1">
    <citation type="journal article" date="2021" name="PeerJ">
        <title>Extensive microbial diversity within the chicken gut microbiome revealed by metagenomics and culture.</title>
        <authorList>
            <person name="Gilroy R."/>
            <person name="Ravi A."/>
            <person name="Getino M."/>
            <person name="Pursley I."/>
            <person name="Horton D.L."/>
            <person name="Alikhan N.F."/>
            <person name="Baker D."/>
            <person name="Gharbi K."/>
            <person name="Hall N."/>
            <person name="Watson M."/>
            <person name="Adriaenssens E.M."/>
            <person name="Foster-Nyarko E."/>
            <person name="Jarju S."/>
            <person name="Secka A."/>
            <person name="Antonio M."/>
            <person name="Oren A."/>
            <person name="Chaudhuri R.R."/>
            <person name="La Ragione R."/>
            <person name="Hildebrand F."/>
            <person name="Pallen M.J."/>
        </authorList>
    </citation>
    <scope>NUCLEOTIDE SEQUENCE</scope>
    <source>
        <strain evidence="1">150</strain>
    </source>
</reference>
<dbReference type="EMBL" id="JAJJVO010000071">
    <property type="protein sequence ID" value="MCC9273544.1"/>
    <property type="molecule type" value="Genomic_DNA"/>
</dbReference>